<keyword evidence="1" id="KW-0472">Membrane</keyword>
<keyword evidence="1" id="KW-1133">Transmembrane helix</keyword>
<feature type="transmembrane region" description="Helical" evidence="1">
    <location>
        <begin position="175"/>
        <end position="191"/>
    </location>
</feature>
<reference evidence="2 3" key="1">
    <citation type="submission" date="2020-08" db="EMBL/GenBank/DDBJ databases">
        <title>Genomic Encyclopedia of Type Strains, Phase IV (KMG-IV): sequencing the most valuable type-strain genomes for metagenomic binning, comparative biology and taxonomic classification.</title>
        <authorList>
            <person name="Goeker M."/>
        </authorList>
    </citation>
    <scope>NUCLEOTIDE SEQUENCE [LARGE SCALE GENOMIC DNA]</scope>
    <source>
        <strain evidence="2 3">DSM 23447</strain>
    </source>
</reference>
<feature type="transmembrane region" description="Helical" evidence="1">
    <location>
        <begin position="84"/>
        <end position="110"/>
    </location>
</feature>
<evidence type="ECO:0000313" key="2">
    <source>
        <dbReference type="EMBL" id="MBB4051298.1"/>
    </source>
</evidence>
<sequence length="421" mass="46584">MQKTIYFNMLMRPDVAFALIWVLVLGLYSPAMVNFYPDPQPTVYLMVFGTLAIALVGSFLLPRPQDASRTPISTLPSVIFDSRFILAMCATWMVGFALIIIYSGGLPYFWAIKGTDRYYFDYGVPTFSGAWNTFRIVIAILATVALVRSDNWRWVPALVLAFLTLTVVGEVNRGGYVLYCMNVVAAGVLAAPSFKRQLAWVILLLAVTLGGIYGIGGIRTADAKAVVAITSPFEQPTTRTPEEEEQLLEEAAPWVFAMHDAIIENPALSWVYLYLTTPVANLHKAAAGTLATPPFPGFYSLYPFLPTIVRPEIAVEDRYPLPLASKAYTMSSAYSTLIADFGFIGASIAMGLQLLLGIWVFNLARRHLWALLMAPMFFAISMLSFFTDYFLTLLTPFHLLLALVLGQVVPRIWARRPGGAL</sequence>
<organism evidence="2 3">
    <name type="scientific">Devosia subaequoris</name>
    <dbReference type="NCBI Taxonomy" id="395930"/>
    <lineage>
        <taxon>Bacteria</taxon>
        <taxon>Pseudomonadati</taxon>
        <taxon>Pseudomonadota</taxon>
        <taxon>Alphaproteobacteria</taxon>
        <taxon>Hyphomicrobiales</taxon>
        <taxon>Devosiaceae</taxon>
        <taxon>Devosia</taxon>
    </lineage>
</organism>
<feature type="transmembrane region" description="Helical" evidence="1">
    <location>
        <begin position="154"/>
        <end position="169"/>
    </location>
</feature>
<evidence type="ECO:0000313" key="3">
    <source>
        <dbReference type="Proteomes" id="UP000547011"/>
    </source>
</evidence>
<feature type="transmembrane region" description="Helical" evidence="1">
    <location>
        <begin position="198"/>
        <end position="216"/>
    </location>
</feature>
<dbReference type="AlphaFoldDB" id="A0A7W6NAV9"/>
<accession>A0A7W6NAV9</accession>
<keyword evidence="3" id="KW-1185">Reference proteome</keyword>
<proteinExistence type="predicted"/>
<feature type="transmembrane region" description="Helical" evidence="1">
    <location>
        <begin position="130"/>
        <end position="147"/>
    </location>
</feature>
<protein>
    <recommendedName>
        <fullName evidence="4">Oligosaccharide repeat unit polymerase</fullName>
    </recommendedName>
</protein>
<dbReference type="RefSeq" id="WP_183309998.1">
    <property type="nucleotide sequence ID" value="NZ_JACIEW010000001.1"/>
</dbReference>
<feature type="transmembrane region" description="Helical" evidence="1">
    <location>
        <begin position="341"/>
        <end position="361"/>
    </location>
</feature>
<dbReference type="EMBL" id="JACIEW010000001">
    <property type="protein sequence ID" value="MBB4051298.1"/>
    <property type="molecule type" value="Genomic_DNA"/>
</dbReference>
<keyword evidence="1" id="KW-0812">Transmembrane</keyword>
<evidence type="ECO:0008006" key="4">
    <source>
        <dbReference type="Google" id="ProtNLM"/>
    </source>
</evidence>
<evidence type="ECO:0000256" key="1">
    <source>
        <dbReference type="SAM" id="Phobius"/>
    </source>
</evidence>
<gene>
    <name evidence="2" type="ORF">GGR20_000916</name>
</gene>
<feature type="transmembrane region" description="Helical" evidence="1">
    <location>
        <begin position="393"/>
        <end position="414"/>
    </location>
</feature>
<name>A0A7W6NAV9_9HYPH</name>
<comment type="caution">
    <text evidence="2">The sequence shown here is derived from an EMBL/GenBank/DDBJ whole genome shotgun (WGS) entry which is preliminary data.</text>
</comment>
<dbReference type="Proteomes" id="UP000547011">
    <property type="component" value="Unassembled WGS sequence"/>
</dbReference>
<feature type="transmembrane region" description="Helical" evidence="1">
    <location>
        <begin position="368"/>
        <end position="387"/>
    </location>
</feature>
<feature type="transmembrane region" description="Helical" evidence="1">
    <location>
        <begin position="45"/>
        <end position="63"/>
    </location>
</feature>